<dbReference type="Proteomes" id="UP001552427">
    <property type="component" value="Unassembled WGS sequence"/>
</dbReference>
<reference evidence="1 2" key="1">
    <citation type="submission" date="2024-06" db="EMBL/GenBank/DDBJ databases">
        <title>The Natural Products Discovery Center: Release of the First 8490 Sequenced Strains for Exploring Actinobacteria Biosynthetic Diversity.</title>
        <authorList>
            <person name="Kalkreuter E."/>
            <person name="Kautsar S.A."/>
            <person name="Yang D."/>
            <person name="Bader C.D."/>
            <person name="Teijaro C.N."/>
            <person name="Fluegel L."/>
            <person name="Davis C.M."/>
            <person name="Simpson J.R."/>
            <person name="Lauterbach L."/>
            <person name="Steele A.D."/>
            <person name="Gui C."/>
            <person name="Meng S."/>
            <person name="Li G."/>
            <person name="Viehrig K."/>
            <person name="Ye F."/>
            <person name="Su P."/>
            <person name="Kiefer A.F."/>
            <person name="Nichols A."/>
            <person name="Cepeda A.J."/>
            <person name="Yan W."/>
            <person name="Fan B."/>
            <person name="Jiang Y."/>
            <person name="Adhikari A."/>
            <person name="Zheng C.-J."/>
            <person name="Schuster L."/>
            <person name="Cowan T.M."/>
            <person name="Smanski M.J."/>
            <person name="Chevrette M.G."/>
            <person name="De Carvalho L.P.S."/>
            <person name="Shen B."/>
        </authorList>
    </citation>
    <scope>NUCLEOTIDE SEQUENCE [LARGE SCALE GENOMIC DNA]</scope>
    <source>
        <strain evidence="1 2">NPDC049574</strain>
    </source>
</reference>
<gene>
    <name evidence="1" type="ORF">AB0K40_16605</name>
</gene>
<dbReference type="RefSeq" id="WP_364450127.1">
    <property type="nucleotide sequence ID" value="NZ_JBFARM010000004.1"/>
</dbReference>
<keyword evidence="2" id="KW-1185">Reference proteome</keyword>
<proteinExistence type="predicted"/>
<evidence type="ECO:0000313" key="2">
    <source>
        <dbReference type="Proteomes" id="UP001552427"/>
    </source>
</evidence>
<accession>A0ABV3H3Q4</accession>
<comment type="caution">
    <text evidence="1">The sequence shown here is derived from an EMBL/GenBank/DDBJ whole genome shotgun (WGS) entry which is preliminary data.</text>
</comment>
<organism evidence="1 2">
    <name type="scientific">Nonomuraea bangladeshensis</name>
    <dbReference type="NCBI Taxonomy" id="404385"/>
    <lineage>
        <taxon>Bacteria</taxon>
        <taxon>Bacillati</taxon>
        <taxon>Actinomycetota</taxon>
        <taxon>Actinomycetes</taxon>
        <taxon>Streptosporangiales</taxon>
        <taxon>Streptosporangiaceae</taxon>
        <taxon>Nonomuraea</taxon>
    </lineage>
</organism>
<sequence>MTTPSHQPPKLIVPGQGATPQGNQQLFLANRNGTVTGAVQVKPVAAAARTDPGFFKRLVTGLNPLRQSNRTAMAMSGLGGAALALDVAATLNLGNPFLFYDRRETWKEMSEALKGNGLNLWRAYFDKVPAHWKGTASEAIAQYMRFKVNDLFGELGKVGDEMSGAMHGQYKEVLEYDLSVFGLYAATAPVLRSLATMSTTHPVAKVALMTQVGVFTTALGNLVKQFADVYNSYEGDLNKLELKLNSLRAAFYNSGDPAQGARDLQLSPALTDPQRVGDMWMPKGADV</sequence>
<evidence type="ECO:0008006" key="3">
    <source>
        <dbReference type="Google" id="ProtNLM"/>
    </source>
</evidence>
<evidence type="ECO:0000313" key="1">
    <source>
        <dbReference type="EMBL" id="MEV4287127.1"/>
    </source>
</evidence>
<dbReference type="EMBL" id="JBFARM010000004">
    <property type="protein sequence ID" value="MEV4287127.1"/>
    <property type="molecule type" value="Genomic_DNA"/>
</dbReference>
<protein>
    <recommendedName>
        <fullName evidence="3">WXG100 family type VII secretion target</fullName>
    </recommendedName>
</protein>
<name>A0ABV3H3Q4_9ACTN</name>